<gene>
    <name evidence="1" type="ORF">IQ13_0583</name>
</gene>
<dbReference type="Proteomes" id="UP000316167">
    <property type="component" value="Unassembled WGS sequence"/>
</dbReference>
<organism evidence="1 2">
    <name type="scientific">Lacibacter cauensis</name>
    <dbReference type="NCBI Taxonomy" id="510947"/>
    <lineage>
        <taxon>Bacteria</taxon>
        <taxon>Pseudomonadati</taxon>
        <taxon>Bacteroidota</taxon>
        <taxon>Chitinophagia</taxon>
        <taxon>Chitinophagales</taxon>
        <taxon>Chitinophagaceae</taxon>
        <taxon>Lacibacter</taxon>
    </lineage>
</organism>
<name>A0A562SW15_9BACT</name>
<keyword evidence="2" id="KW-1185">Reference proteome</keyword>
<sequence length="332" mass="36783">MNADAFNRLLQQPSLLKETSLAELEQLAYEYPWFSTAHLLIAAKKQQNDVAVSDQDFQKAVAYTAKSLWLANRYKLFTEALGGKQSVVANETMTTDETDAAIDAMALVEAEDTREKVELAEDETAFDAAIVLDAEAEIEAAKLIEEAEAEAAAEAIIAADAEREVADFIEKTDAELAADAAIEAADANEALQEPIIKPFVMPDLSAPAQEPVITFEPFHTVDYFASQGIKLQEDRLGNDALGKQVKSFTQWLRSMKKIYVEEKKQLDSNEEEKVVNKATQSNLQEDVITETMAEVLAKQGKKAQAIDLYSKLSLLHPEKSVYFASRIEELKQ</sequence>
<proteinExistence type="predicted"/>
<accession>A0A562SW15</accession>
<evidence type="ECO:0000313" key="2">
    <source>
        <dbReference type="Proteomes" id="UP000316167"/>
    </source>
</evidence>
<dbReference type="EMBL" id="VLLE01000002">
    <property type="protein sequence ID" value="TWI85422.1"/>
    <property type="molecule type" value="Genomic_DNA"/>
</dbReference>
<reference evidence="1 2" key="1">
    <citation type="journal article" date="2015" name="Stand. Genomic Sci.">
        <title>Genomic Encyclopedia of Bacterial and Archaeal Type Strains, Phase III: the genomes of soil and plant-associated and newly described type strains.</title>
        <authorList>
            <person name="Whitman W.B."/>
            <person name="Woyke T."/>
            <person name="Klenk H.P."/>
            <person name="Zhou Y."/>
            <person name="Lilburn T.G."/>
            <person name="Beck B.J."/>
            <person name="De Vos P."/>
            <person name="Vandamme P."/>
            <person name="Eisen J.A."/>
            <person name="Garrity G."/>
            <person name="Hugenholtz P."/>
            <person name="Kyrpides N.C."/>
        </authorList>
    </citation>
    <scope>NUCLEOTIDE SEQUENCE [LARGE SCALE GENOMIC DNA]</scope>
    <source>
        <strain evidence="1 2">CGMCC 1.7271</strain>
    </source>
</reference>
<comment type="caution">
    <text evidence="1">The sequence shown here is derived from an EMBL/GenBank/DDBJ whole genome shotgun (WGS) entry which is preliminary data.</text>
</comment>
<dbReference type="AlphaFoldDB" id="A0A562SW15"/>
<evidence type="ECO:0000313" key="1">
    <source>
        <dbReference type="EMBL" id="TWI85422.1"/>
    </source>
</evidence>
<protein>
    <recommendedName>
        <fullName evidence="3">Tetratricopeptide repeat protein</fullName>
    </recommendedName>
</protein>
<evidence type="ECO:0008006" key="3">
    <source>
        <dbReference type="Google" id="ProtNLM"/>
    </source>
</evidence>